<dbReference type="Pfam" id="PF04655">
    <property type="entry name" value="APH_6_hur"/>
    <property type="match status" value="1"/>
</dbReference>
<name>A0A6B8RSD6_9BACL</name>
<dbReference type="SUPFAM" id="SSF56112">
    <property type="entry name" value="Protein kinase-like (PK-like)"/>
    <property type="match status" value="1"/>
</dbReference>
<dbReference type="Proteomes" id="UP000426246">
    <property type="component" value="Chromosome"/>
</dbReference>
<protein>
    <submittedName>
        <fullName evidence="1">Aminoglycoside resistance protein</fullName>
    </submittedName>
</protein>
<dbReference type="AlphaFoldDB" id="A0A6B8RSD6"/>
<dbReference type="Gene3D" id="3.90.1200.10">
    <property type="match status" value="1"/>
</dbReference>
<evidence type="ECO:0000313" key="1">
    <source>
        <dbReference type="EMBL" id="QGQ98138.1"/>
    </source>
</evidence>
<dbReference type="EMBL" id="CP034235">
    <property type="protein sequence ID" value="QGQ98138.1"/>
    <property type="molecule type" value="Genomic_DNA"/>
</dbReference>
<keyword evidence="2" id="KW-1185">Reference proteome</keyword>
<evidence type="ECO:0000313" key="2">
    <source>
        <dbReference type="Proteomes" id="UP000426246"/>
    </source>
</evidence>
<dbReference type="GO" id="GO:0016773">
    <property type="term" value="F:phosphotransferase activity, alcohol group as acceptor"/>
    <property type="evidence" value="ECO:0007669"/>
    <property type="project" value="InterPro"/>
</dbReference>
<dbReference type="InterPro" id="IPR011009">
    <property type="entry name" value="Kinase-like_dom_sf"/>
</dbReference>
<dbReference type="InterPro" id="IPR006748">
    <property type="entry name" value="NH2Glyco/OHUrea_AB-resist_kin"/>
</dbReference>
<sequence>MNKSYRFTENEIENIINRFGRSFYGKVLRDIEVFADKWTLTSLQFIPSYSANLVFRCHSENYGSAVLKIGNSSSGETFKEFNTLSEYNGRRFCRVFDADIENGVMLEECVQPGNPLRDESSLDIRLSVFCSLFNGLHIMPTKAEIYPTYIEWVGRITEYMSKRQDCKELYLYMKKAKDICLSVSALYSQKMLLHGDFHHDNILLGKDGEYIIIDPKGVIGDPVFDVPRFILNEFGDEITPELYKKINYIIGILEQNLTIPNTILRQCLYVETAMGICWSVEDGATPEAYQSLLKEVAFADAILNT</sequence>
<dbReference type="GO" id="GO:0019748">
    <property type="term" value="P:secondary metabolic process"/>
    <property type="evidence" value="ECO:0007669"/>
    <property type="project" value="InterPro"/>
</dbReference>
<proteinExistence type="predicted"/>
<accession>A0A6B8RSD6</accession>
<organism evidence="1 2">
    <name type="scientific">Paenibacillus psychroresistens</name>
    <dbReference type="NCBI Taxonomy" id="1778678"/>
    <lineage>
        <taxon>Bacteria</taxon>
        <taxon>Bacillati</taxon>
        <taxon>Bacillota</taxon>
        <taxon>Bacilli</taxon>
        <taxon>Bacillales</taxon>
        <taxon>Paenibacillaceae</taxon>
        <taxon>Paenibacillus</taxon>
    </lineage>
</organism>
<dbReference type="KEGG" id="ppsc:EHS13_26245"/>
<reference evidence="2" key="1">
    <citation type="submission" date="2018-11" db="EMBL/GenBank/DDBJ databases">
        <title>Complete genome sequence of Paenibacillus sp. ML311-T8.</title>
        <authorList>
            <person name="Nam Y.-D."/>
            <person name="Kang J."/>
            <person name="Chung W.-H."/>
            <person name="Park Y.S."/>
        </authorList>
    </citation>
    <scope>NUCLEOTIDE SEQUENCE [LARGE SCALE GENOMIC DNA]</scope>
    <source>
        <strain evidence="2">ML311-T8</strain>
    </source>
</reference>
<dbReference type="RefSeq" id="WP_155703237.1">
    <property type="nucleotide sequence ID" value="NZ_CP034235.1"/>
</dbReference>
<dbReference type="OrthoDB" id="179394at2"/>
<gene>
    <name evidence="1" type="ORF">EHS13_26245</name>
</gene>